<proteinExistence type="predicted"/>
<sequence length="146" mass="15631">MSDATLSPPASPEKPQQSQSGSPNNGVSFITVVIVSFIISGFSCFTTYQFMQTHPPQLVATVNASKLVDANARRVLKPGITAEEAAKAGDVFVKKLDSILHEYSAAGMLVVNSNLVINKVPQIDITEQVLRQLDESNEQPSATDGQ</sequence>
<feature type="transmembrane region" description="Helical" evidence="2">
    <location>
        <begin position="27"/>
        <end position="48"/>
    </location>
</feature>
<keyword evidence="2" id="KW-0472">Membrane</keyword>
<gene>
    <name evidence="3" type="ORF">RJN63_11165</name>
</gene>
<dbReference type="AlphaFoldDB" id="A0AAE4GA52"/>
<organism evidence="3">
    <name type="scientific">Herbaspirillum huttiense subsp. nephrolepidis</name>
    <dbReference type="NCBI Taxonomy" id="3075126"/>
    <lineage>
        <taxon>Bacteria</taxon>
        <taxon>Pseudomonadati</taxon>
        <taxon>Pseudomonadota</taxon>
        <taxon>Betaproteobacteria</taxon>
        <taxon>Burkholderiales</taxon>
        <taxon>Oxalobacteraceae</taxon>
        <taxon>Herbaspirillum</taxon>
    </lineage>
</organism>
<feature type="region of interest" description="Disordered" evidence="1">
    <location>
        <begin position="1"/>
        <end position="23"/>
    </location>
</feature>
<accession>A0AAE4GA52</accession>
<feature type="compositionally biased region" description="Polar residues" evidence="1">
    <location>
        <begin position="14"/>
        <end position="23"/>
    </location>
</feature>
<evidence type="ECO:0000256" key="1">
    <source>
        <dbReference type="SAM" id="MobiDB-lite"/>
    </source>
</evidence>
<keyword evidence="2" id="KW-1133">Transmembrane helix</keyword>
<keyword evidence="2" id="KW-0812">Transmembrane</keyword>
<comment type="caution">
    <text evidence="3">The sequence shown here is derived from an EMBL/GenBank/DDBJ whole genome shotgun (WGS) entry which is preliminary data.</text>
</comment>
<name>A0AAE4GA52_9BURK</name>
<dbReference type="RefSeq" id="WP_284076858.1">
    <property type="nucleotide sequence ID" value="NZ_JAVLSM010000007.1"/>
</dbReference>
<protein>
    <submittedName>
        <fullName evidence="3">Uncharacterized protein</fullName>
    </submittedName>
</protein>
<evidence type="ECO:0000256" key="2">
    <source>
        <dbReference type="SAM" id="Phobius"/>
    </source>
</evidence>
<dbReference type="EMBL" id="JAVRAA010000005">
    <property type="protein sequence ID" value="MDT0337389.1"/>
    <property type="molecule type" value="Genomic_DNA"/>
</dbReference>
<reference evidence="3" key="1">
    <citation type="submission" date="2023-02" db="EMBL/GenBank/DDBJ databases">
        <title>Description of Herbaspirillum huttiense subsp. nephrolepsisexaltata and Herbaspirillum huttiense subsp. lycopersicon.</title>
        <authorList>
            <person name="Poudel M."/>
            <person name="Sharma A."/>
            <person name="Goss E."/>
            <person name="Tapia J.H."/>
            <person name="Harmon C.M."/>
            <person name="Jones J.B."/>
        </authorList>
    </citation>
    <scope>NUCLEOTIDE SEQUENCE</scope>
    <source>
        <strain evidence="3">NC40101</strain>
    </source>
</reference>
<evidence type="ECO:0000313" key="3">
    <source>
        <dbReference type="EMBL" id="MDT0337389.1"/>
    </source>
</evidence>